<dbReference type="Proteomes" id="UP000664628">
    <property type="component" value="Unassembled WGS sequence"/>
</dbReference>
<dbReference type="PANTHER" id="PTHR47829:SF1">
    <property type="entry name" value="HAD FAMILY PHOSPHATASE"/>
    <property type="match status" value="1"/>
</dbReference>
<gene>
    <name evidence="2" type="ORF">J2I46_17280</name>
</gene>
<dbReference type="SUPFAM" id="SSF56112">
    <property type="entry name" value="Protein kinase-like (PK-like)"/>
    <property type="match status" value="1"/>
</dbReference>
<dbReference type="InterPro" id="IPR052898">
    <property type="entry name" value="ACAD10-like"/>
</dbReference>
<dbReference type="RefSeq" id="WP_207330307.1">
    <property type="nucleotide sequence ID" value="NZ_JAFMYW010000005.1"/>
</dbReference>
<dbReference type="InterPro" id="IPR011009">
    <property type="entry name" value="Kinase-like_dom_sf"/>
</dbReference>
<keyword evidence="3" id="KW-1185">Reference proteome</keyword>
<evidence type="ECO:0000259" key="1">
    <source>
        <dbReference type="Pfam" id="PF01636"/>
    </source>
</evidence>
<dbReference type="PANTHER" id="PTHR47829">
    <property type="entry name" value="HYDROLASE, PUTATIVE (AFU_ORTHOLOGUE AFUA_1G12880)-RELATED"/>
    <property type="match status" value="1"/>
</dbReference>
<dbReference type="Pfam" id="PF01636">
    <property type="entry name" value="APH"/>
    <property type="match status" value="1"/>
</dbReference>
<sequence length="349" mass="38971">MDAEQDSARPVRAGEELNVAVLETYLGLGSIMGVSQFPGGYSNLTYLITIGERDYVLRRPPVGAKAIKGGHDMGREFRVLSLLREAGYSKIPEPIAYCDDEHVLGCPFYVMERVPGVILRAQSAPKLGLSVETMQNLSNALVDALVELHALPIEPNLIQLGKPDGYVQRQVEGWHKRYLTAQTDNVSAMTELARYLTDNRPLNHPEITLLHNDFKYDNVVLNSELTQIKAVLDWEMCTVGDPLMDVGTSLSYWAEAGDDLFRKSFNLTWLPGNLTRREVADRYAERSGRDVSDMLYYYVFGLFKNAVVMQQIYGRYKQGLTKDERFAGLLAGVRALSAVGVKALETGKL</sequence>
<proteinExistence type="predicted"/>
<protein>
    <submittedName>
        <fullName evidence="2">Phosphotransferase family protein</fullName>
    </submittedName>
</protein>
<evidence type="ECO:0000313" key="2">
    <source>
        <dbReference type="EMBL" id="MBO0950351.1"/>
    </source>
</evidence>
<evidence type="ECO:0000313" key="3">
    <source>
        <dbReference type="Proteomes" id="UP000664628"/>
    </source>
</evidence>
<dbReference type="Gene3D" id="3.30.200.20">
    <property type="entry name" value="Phosphorylase Kinase, domain 1"/>
    <property type="match status" value="1"/>
</dbReference>
<dbReference type="CDD" id="cd05154">
    <property type="entry name" value="ACAD10_11_N-like"/>
    <property type="match status" value="1"/>
</dbReference>
<accession>A0ABS3JK17</accession>
<reference evidence="2 3" key="1">
    <citation type="submission" date="2021-03" db="EMBL/GenBank/DDBJ databases">
        <title>Fibrella sp. HMF5405 genome sequencing and assembly.</title>
        <authorList>
            <person name="Kang H."/>
            <person name="Kim H."/>
            <person name="Bae S."/>
            <person name="Joh K."/>
        </authorList>
    </citation>
    <scope>NUCLEOTIDE SEQUENCE [LARGE SCALE GENOMIC DNA]</scope>
    <source>
        <strain evidence="2 3">HMF5405</strain>
    </source>
</reference>
<dbReference type="EMBL" id="JAFMYW010000005">
    <property type="protein sequence ID" value="MBO0950351.1"/>
    <property type="molecule type" value="Genomic_DNA"/>
</dbReference>
<organism evidence="2 3">
    <name type="scientific">Fibrella forsythiae</name>
    <dbReference type="NCBI Taxonomy" id="2817061"/>
    <lineage>
        <taxon>Bacteria</taxon>
        <taxon>Pseudomonadati</taxon>
        <taxon>Bacteroidota</taxon>
        <taxon>Cytophagia</taxon>
        <taxon>Cytophagales</taxon>
        <taxon>Spirosomataceae</taxon>
        <taxon>Fibrella</taxon>
    </lineage>
</organism>
<dbReference type="Gene3D" id="3.90.1200.10">
    <property type="match status" value="1"/>
</dbReference>
<dbReference type="InterPro" id="IPR041726">
    <property type="entry name" value="ACAD10_11_N"/>
</dbReference>
<dbReference type="InterPro" id="IPR002575">
    <property type="entry name" value="Aminoglycoside_PTrfase"/>
</dbReference>
<feature type="domain" description="Aminoglycoside phosphotransferase" evidence="1">
    <location>
        <begin position="34"/>
        <end position="272"/>
    </location>
</feature>
<comment type="caution">
    <text evidence="2">The sequence shown here is derived from an EMBL/GenBank/DDBJ whole genome shotgun (WGS) entry which is preliminary data.</text>
</comment>
<name>A0ABS3JK17_9BACT</name>